<organism evidence="1 2">
    <name type="scientific">Mycena metata</name>
    <dbReference type="NCBI Taxonomy" id="1033252"/>
    <lineage>
        <taxon>Eukaryota</taxon>
        <taxon>Fungi</taxon>
        <taxon>Dikarya</taxon>
        <taxon>Basidiomycota</taxon>
        <taxon>Agaricomycotina</taxon>
        <taxon>Agaricomycetes</taxon>
        <taxon>Agaricomycetidae</taxon>
        <taxon>Agaricales</taxon>
        <taxon>Marasmiineae</taxon>
        <taxon>Mycenaceae</taxon>
        <taxon>Mycena</taxon>
    </lineage>
</organism>
<dbReference type="AlphaFoldDB" id="A0AAD7IW31"/>
<reference evidence="1" key="1">
    <citation type="submission" date="2023-03" db="EMBL/GenBank/DDBJ databases">
        <title>Massive genome expansion in bonnet fungi (Mycena s.s.) driven by repeated elements and novel gene families across ecological guilds.</title>
        <authorList>
            <consortium name="Lawrence Berkeley National Laboratory"/>
            <person name="Harder C.B."/>
            <person name="Miyauchi S."/>
            <person name="Viragh M."/>
            <person name="Kuo A."/>
            <person name="Thoen E."/>
            <person name="Andreopoulos B."/>
            <person name="Lu D."/>
            <person name="Skrede I."/>
            <person name="Drula E."/>
            <person name="Henrissat B."/>
            <person name="Morin E."/>
            <person name="Kohler A."/>
            <person name="Barry K."/>
            <person name="LaButti K."/>
            <person name="Morin E."/>
            <person name="Salamov A."/>
            <person name="Lipzen A."/>
            <person name="Mereny Z."/>
            <person name="Hegedus B."/>
            <person name="Baldrian P."/>
            <person name="Stursova M."/>
            <person name="Weitz H."/>
            <person name="Taylor A."/>
            <person name="Grigoriev I.V."/>
            <person name="Nagy L.G."/>
            <person name="Martin F."/>
            <person name="Kauserud H."/>
        </authorList>
    </citation>
    <scope>NUCLEOTIDE SEQUENCE</scope>
    <source>
        <strain evidence="1">CBHHK182m</strain>
    </source>
</reference>
<evidence type="ECO:0000313" key="2">
    <source>
        <dbReference type="Proteomes" id="UP001215598"/>
    </source>
</evidence>
<accession>A0AAD7IW31</accession>
<sequence>MYRLSLFEKTLITAEDDLLTYFLAFWDPHDIFKAESLSSVMLGIVSHYRRLVWDPDSRFQPWFRDPTRQFRTMLRRCGAIVTGSQMLQFFDRTNYPDSDMDIFLRIGGVSLLGNWLTTQGYSPAAPSAKYTFFRNRVQRACSQIITRQGEPQTPIRGVYNYYRYVATQTVVHHQKIQLVVVDMDPIHHVIFDFHSTGVMNFLSSTRAVSIFPLCTFRYRKSYVARRNRDSPERTALWRNKYRNRGFRVINKRTKGAHTDLILGNRTTGDRHCWTIQLECKSSTRRTYID</sequence>
<evidence type="ECO:0000313" key="1">
    <source>
        <dbReference type="EMBL" id="KAJ7750551.1"/>
    </source>
</evidence>
<proteinExistence type="predicted"/>
<dbReference type="EMBL" id="JARKIB010000065">
    <property type="protein sequence ID" value="KAJ7750551.1"/>
    <property type="molecule type" value="Genomic_DNA"/>
</dbReference>
<keyword evidence="2" id="KW-1185">Reference proteome</keyword>
<dbReference type="Proteomes" id="UP001215598">
    <property type="component" value="Unassembled WGS sequence"/>
</dbReference>
<comment type="caution">
    <text evidence="1">The sequence shown here is derived from an EMBL/GenBank/DDBJ whole genome shotgun (WGS) entry which is preliminary data.</text>
</comment>
<gene>
    <name evidence="1" type="ORF">B0H16DRAFT_1318604</name>
</gene>
<protein>
    <submittedName>
        <fullName evidence="1">Uncharacterized protein</fullName>
    </submittedName>
</protein>
<name>A0AAD7IW31_9AGAR</name>